<keyword evidence="2" id="KW-1185">Reference proteome</keyword>
<organism evidence="1 2">
    <name type="scientific">Brevibacillus parabrevis</name>
    <dbReference type="NCBI Taxonomy" id="54914"/>
    <lineage>
        <taxon>Bacteria</taxon>
        <taxon>Bacillati</taxon>
        <taxon>Bacillota</taxon>
        <taxon>Bacilli</taxon>
        <taxon>Bacillales</taxon>
        <taxon>Paenibacillaceae</taxon>
        <taxon>Brevibacillus</taxon>
    </lineage>
</organism>
<comment type="caution">
    <text evidence="1">The sequence shown here is derived from an EMBL/GenBank/DDBJ whole genome shotgun (WGS) entry which is preliminary data.</text>
</comment>
<evidence type="ECO:0000313" key="1">
    <source>
        <dbReference type="EMBL" id="GEB30625.1"/>
    </source>
</evidence>
<protein>
    <submittedName>
        <fullName evidence="1">Uncharacterized protein</fullName>
    </submittedName>
</protein>
<proteinExistence type="predicted"/>
<dbReference type="Proteomes" id="UP000316882">
    <property type="component" value="Unassembled WGS sequence"/>
</dbReference>
<gene>
    <name evidence="1" type="ORF">BPA01_02050</name>
</gene>
<sequence length="74" mass="8482">MCGKKTESIDGRSYGLNTDRNKIMAQPSFLIFFWHGKSATIDFEQASYQSFQKVWHISVLCITDIRNGVIQHVS</sequence>
<name>A0A4Y3PDA8_BREPA</name>
<dbReference type="EMBL" id="BJMH01000001">
    <property type="protein sequence ID" value="GEB30625.1"/>
    <property type="molecule type" value="Genomic_DNA"/>
</dbReference>
<accession>A0A4Y3PDA8</accession>
<evidence type="ECO:0000313" key="2">
    <source>
        <dbReference type="Proteomes" id="UP000316882"/>
    </source>
</evidence>
<dbReference type="AlphaFoldDB" id="A0A4Y3PDA8"/>
<reference evidence="1 2" key="1">
    <citation type="submission" date="2019-06" db="EMBL/GenBank/DDBJ databases">
        <title>Whole genome shotgun sequence of Brevibacillus parabrevis NBRC 12334.</title>
        <authorList>
            <person name="Hosoyama A."/>
            <person name="Uohara A."/>
            <person name="Ohji S."/>
            <person name="Ichikawa N."/>
        </authorList>
    </citation>
    <scope>NUCLEOTIDE SEQUENCE [LARGE SCALE GENOMIC DNA]</scope>
    <source>
        <strain evidence="1 2">NBRC 12334</strain>
    </source>
</reference>